<protein>
    <recommendedName>
        <fullName evidence="3">DUF4012 domain-containing protein</fullName>
    </recommendedName>
</protein>
<dbReference type="Pfam" id="PF13196">
    <property type="entry name" value="DUF4012"/>
    <property type="match status" value="1"/>
</dbReference>
<dbReference type="InterPro" id="IPR025101">
    <property type="entry name" value="DUF4012"/>
</dbReference>
<organism evidence="1 2">
    <name type="scientific">Microbacterium enclense</name>
    <dbReference type="NCBI Taxonomy" id="993073"/>
    <lineage>
        <taxon>Bacteria</taxon>
        <taxon>Bacillati</taxon>
        <taxon>Actinomycetota</taxon>
        <taxon>Actinomycetes</taxon>
        <taxon>Micrococcales</taxon>
        <taxon>Microbacteriaceae</taxon>
        <taxon>Microbacterium</taxon>
    </lineage>
</organism>
<evidence type="ECO:0000313" key="2">
    <source>
        <dbReference type="Proteomes" id="UP000183203"/>
    </source>
</evidence>
<dbReference type="EMBL" id="FMYG01000002">
    <property type="protein sequence ID" value="SDB92148.1"/>
    <property type="molecule type" value="Genomic_DNA"/>
</dbReference>
<sequence>MWVVGALLVVGTLMALWVGVRGALAYQHLSTIRSLGPEAASTLAADPAEATSVIERLATEADAAHDLTSDVVWSVAERAPWIGPQLEALGTIASASDRLFGDSLLPLATATTSDSLNALRPKDGRLDTAALSRLAAPTESAAAASALAARDVDDLDPTPLLGTVASAVDQAQELFTTSAHAIDALHRATKLLPTMLGENGPRTYLLLVQNNAEWRSLGGISGTTILLRAEGGAVSLSATRSATELSRGLTQPVVALPSEITEIYGTRPAQFVHNLTEIPDFTVDGPLAQEMYRAQTGAMVDGVIAVDPVALSYLLAATGPVALPDGESLASDNAVPLLLSAVYERFPDPAAQNAYFAGATGAVFEALMEGRGSTPGLLAALARATEERRILAWSADESEQALLDDTVMAGRLPVTDEHTARFGVYLNDGTGSKMSYYVEPTVTLDWGSCGSDDRELSLTVELTNTAAQDAATTLPTYVTGNGVYGTAPGAATVVGNIYMPEGWDLVSATTTSGNGYTQATLEGRQVLTFGPVLPAQSSTTITVTVASRSSARDAEALVTPTADASLRPTVQASCVLNARAGLQ</sequence>
<evidence type="ECO:0008006" key="3">
    <source>
        <dbReference type="Google" id="ProtNLM"/>
    </source>
</evidence>
<evidence type="ECO:0000313" key="1">
    <source>
        <dbReference type="EMBL" id="SDB92148.1"/>
    </source>
</evidence>
<accession>A0A1G6HDH9</accession>
<name>A0A1G6HDH9_9MICO</name>
<reference evidence="1 2" key="1">
    <citation type="submission" date="2016-09" db="EMBL/GenBank/DDBJ databases">
        <authorList>
            <person name="Capua I."/>
            <person name="De Benedictis P."/>
            <person name="Joannis T."/>
            <person name="Lombin L.H."/>
            <person name="Cattoli G."/>
        </authorList>
    </citation>
    <scope>NUCLEOTIDE SEQUENCE [LARGE SCALE GENOMIC DNA]</scope>
    <source>
        <strain evidence="1 2">NIO-1002</strain>
    </source>
</reference>
<gene>
    <name evidence="1" type="ORF">SAMN05216418_1062</name>
</gene>
<dbReference type="Proteomes" id="UP000183203">
    <property type="component" value="Unassembled WGS sequence"/>
</dbReference>
<proteinExistence type="predicted"/>
<dbReference type="AlphaFoldDB" id="A0A1G6HDH9"/>
<dbReference type="STRING" id="993073.AS029_04070"/>